<feature type="transmembrane region" description="Helical" evidence="5">
    <location>
        <begin position="156"/>
        <end position="173"/>
    </location>
</feature>
<keyword evidence="4 5" id="KW-0472">Membrane</keyword>
<dbReference type="Proteomes" id="UP000228495">
    <property type="component" value="Unassembled WGS sequence"/>
</dbReference>
<dbReference type="GO" id="GO:0009247">
    <property type="term" value="P:glycolipid biosynthetic process"/>
    <property type="evidence" value="ECO:0007669"/>
    <property type="project" value="TreeGrafter"/>
</dbReference>
<dbReference type="PANTHER" id="PTHR11048">
    <property type="entry name" value="PRENYLTRANSFERASES"/>
    <property type="match status" value="1"/>
</dbReference>
<dbReference type="InterPro" id="IPR000537">
    <property type="entry name" value="UbiA_prenyltransferase"/>
</dbReference>
<dbReference type="PANTHER" id="PTHR11048:SF5">
    <property type="entry name" value="DECAPRENYL-PHOSPHATE PHOSPHORIBOSYLTRANSFERASE"/>
    <property type="match status" value="1"/>
</dbReference>
<name>A0A2H0BFG9_UNCKA</name>
<evidence type="ECO:0000256" key="4">
    <source>
        <dbReference type="ARBA" id="ARBA00023136"/>
    </source>
</evidence>
<dbReference type="CDD" id="cd13963">
    <property type="entry name" value="PT_UbiA_2"/>
    <property type="match status" value="1"/>
</dbReference>
<reference evidence="6 7" key="1">
    <citation type="submission" date="2017-09" db="EMBL/GenBank/DDBJ databases">
        <title>Depth-based differentiation of microbial function through sediment-hosted aquifers and enrichment of novel symbionts in the deep terrestrial subsurface.</title>
        <authorList>
            <person name="Probst A.J."/>
            <person name="Ladd B."/>
            <person name="Jarett J.K."/>
            <person name="Geller-Mcgrath D.E."/>
            <person name="Sieber C.M."/>
            <person name="Emerson J.B."/>
            <person name="Anantharaman K."/>
            <person name="Thomas B.C."/>
            <person name="Malmstrom R."/>
            <person name="Stieglmeier M."/>
            <person name="Klingl A."/>
            <person name="Woyke T."/>
            <person name="Ryan C.M."/>
            <person name="Banfield J.F."/>
        </authorList>
    </citation>
    <scope>NUCLEOTIDE SEQUENCE [LARGE SCALE GENOMIC DNA]</scope>
    <source>
        <strain evidence="6">CG22_combo_CG10-13_8_21_14_all_39_12</strain>
    </source>
</reference>
<evidence type="ECO:0000256" key="3">
    <source>
        <dbReference type="ARBA" id="ARBA00022989"/>
    </source>
</evidence>
<evidence type="ECO:0000256" key="1">
    <source>
        <dbReference type="ARBA" id="ARBA00004141"/>
    </source>
</evidence>
<comment type="subcellular location">
    <subcellularLocation>
        <location evidence="1">Membrane</location>
        <topology evidence="1">Multi-pass membrane protein</topology>
    </subcellularLocation>
</comment>
<evidence type="ECO:0000313" key="7">
    <source>
        <dbReference type="Proteomes" id="UP000228495"/>
    </source>
</evidence>
<keyword evidence="2 5" id="KW-0812">Transmembrane</keyword>
<proteinExistence type="predicted"/>
<evidence type="ECO:0000256" key="2">
    <source>
        <dbReference type="ARBA" id="ARBA00022692"/>
    </source>
</evidence>
<dbReference type="GO" id="GO:0016765">
    <property type="term" value="F:transferase activity, transferring alkyl or aryl (other than methyl) groups"/>
    <property type="evidence" value="ECO:0007669"/>
    <property type="project" value="InterPro"/>
</dbReference>
<dbReference type="GO" id="GO:0005886">
    <property type="term" value="C:plasma membrane"/>
    <property type="evidence" value="ECO:0007669"/>
    <property type="project" value="TreeGrafter"/>
</dbReference>
<dbReference type="Gene3D" id="1.10.357.140">
    <property type="entry name" value="UbiA prenyltransferase"/>
    <property type="match status" value="1"/>
</dbReference>
<feature type="transmembrane region" description="Helical" evidence="5">
    <location>
        <begin position="131"/>
        <end position="150"/>
    </location>
</feature>
<accession>A0A2H0BFG9</accession>
<comment type="caution">
    <text evidence="6">The sequence shown here is derived from an EMBL/GenBank/DDBJ whole genome shotgun (WGS) entry which is preliminary data.</text>
</comment>
<dbReference type="AlphaFoldDB" id="A0A2H0BFG9"/>
<feature type="transmembrane region" description="Helical" evidence="5">
    <location>
        <begin position="102"/>
        <end position="119"/>
    </location>
</feature>
<dbReference type="Pfam" id="PF01040">
    <property type="entry name" value="UbiA"/>
    <property type="match status" value="1"/>
</dbReference>
<gene>
    <name evidence="6" type="ORF">COX05_03305</name>
</gene>
<sequence length="289" mass="32142">MQRNVIRLIRVHQWAKNLLLFAALLFAQRLSDQDSLYLTILGFIAFSCAASATYVVNDIVDITRDRLHPVKKYRPLAAGVISTRQAWIIAGVLFVVSVGTALLVSPQFFAILMVYLILTTSYTKVLKHIELVDILIVSLGFVIRAVAGGVAIGVTISNWLFITTFFLALFLVIGKRRHEFLLLGDSASGTRKSLQNYTPQLLDTLLTIVSTASLLSYVLYTQAPDVVNRLGTSALVYTVPLVVYGLFRYLLLVYTDNKGEDPTRTLLTDKQIILTALLWGLSIIVIIYT</sequence>
<evidence type="ECO:0000256" key="5">
    <source>
        <dbReference type="SAM" id="Phobius"/>
    </source>
</evidence>
<dbReference type="NCBIfam" id="NF008978">
    <property type="entry name" value="PRK12324.1-4"/>
    <property type="match status" value="1"/>
</dbReference>
<keyword evidence="6" id="KW-0808">Transferase</keyword>
<dbReference type="InterPro" id="IPR044878">
    <property type="entry name" value="UbiA_sf"/>
</dbReference>
<feature type="transmembrane region" description="Helical" evidence="5">
    <location>
        <begin position="272"/>
        <end position="288"/>
    </location>
</feature>
<evidence type="ECO:0000313" key="6">
    <source>
        <dbReference type="EMBL" id="PIP56405.1"/>
    </source>
</evidence>
<feature type="transmembrane region" description="Helical" evidence="5">
    <location>
        <begin position="39"/>
        <end position="56"/>
    </location>
</feature>
<feature type="transmembrane region" description="Helical" evidence="5">
    <location>
        <begin position="232"/>
        <end position="251"/>
    </location>
</feature>
<protein>
    <submittedName>
        <fullName evidence="6">Decaprenyl-phosphate phosphoribosyltransferase</fullName>
    </submittedName>
</protein>
<keyword evidence="3 5" id="KW-1133">Transmembrane helix</keyword>
<dbReference type="InterPro" id="IPR039653">
    <property type="entry name" value="Prenyltransferase"/>
</dbReference>
<dbReference type="NCBIfam" id="NF008977">
    <property type="entry name" value="PRK12324.1-2"/>
    <property type="match status" value="1"/>
</dbReference>
<dbReference type="GO" id="GO:0016757">
    <property type="term" value="F:glycosyltransferase activity"/>
    <property type="evidence" value="ECO:0007669"/>
    <property type="project" value="UniProtKB-KW"/>
</dbReference>
<organism evidence="6 7">
    <name type="scientific">candidate division WWE3 bacterium CG22_combo_CG10-13_8_21_14_all_39_12</name>
    <dbReference type="NCBI Taxonomy" id="1975094"/>
    <lineage>
        <taxon>Bacteria</taxon>
        <taxon>Katanobacteria</taxon>
    </lineage>
</organism>
<keyword evidence="6" id="KW-0328">Glycosyltransferase</keyword>
<feature type="transmembrane region" description="Helical" evidence="5">
    <location>
        <begin position="201"/>
        <end position="220"/>
    </location>
</feature>
<dbReference type="EMBL" id="PCSU01000056">
    <property type="protein sequence ID" value="PIP56405.1"/>
    <property type="molecule type" value="Genomic_DNA"/>
</dbReference>